<accession>A0AAX6EFZ2</accession>
<dbReference type="AlphaFoldDB" id="A0AAX6EFZ2"/>
<evidence type="ECO:0000256" key="1">
    <source>
        <dbReference type="ARBA" id="ARBA00022737"/>
    </source>
</evidence>
<sequence>MLHAKPDAGVGVGAMVVVREKEQCSKRMSPRTTTKWKKHRQQCAIQSIPPLFRRPQHILPKPKPQVDDTESKDDTGGGNSTADVLRLMDALRVPVDECMYVSLLKDCTHTRDPEQGSMVHNHIQQQKKSGSKRCVINLSNRLLLMYAACDRHDDARQLFDGMPLRDANSWATVVSALADSGNYGESVRQFVRMLDAWGGWVAVEELDATLVFLLKVVLRACVRARVKGFGQQIHGLALKTGATGALGGNLLRFYATTTRCHGIVPLAFKRLVEGARRADRRNKNNDEASLYANILMACARMADGRQVHADAIKVGLDGDGLVRSRLVEMYARFGVLGDARRAFEASSNTSNSDDACWHAMLYGYVRNGCCVEAIRLLYDMKAAGVEPKESMVRKVRNACGR</sequence>
<feature type="region of interest" description="Disordered" evidence="3">
    <location>
        <begin position="53"/>
        <end position="81"/>
    </location>
</feature>
<evidence type="ECO:0000313" key="4">
    <source>
        <dbReference type="EMBL" id="KAJ6802925.1"/>
    </source>
</evidence>
<proteinExistence type="predicted"/>
<dbReference type="PROSITE" id="PS51375">
    <property type="entry name" value="PPR"/>
    <property type="match status" value="1"/>
</dbReference>
<dbReference type="Proteomes" id="UP001140949">
    <property type="component" value="Unassembled WGS sequence"/>
</dbReference>
<dbReference type="PANTHER" id="PTHR47926:SF361">
    <property type="entry name" value="PENTACOTRIPEPTIDE-REPEAT REGION OF PRORP DOMAIN-CONTAINING PROTEIN"/>
    <property type="match status" value="1"/>
</dbReference>
<keyword evidence="1" id="KW-0677">Repeat</keyword>
<evidence type="ECO:0000313" key="5">
    <source>
        <dbReference type="Proteomes" id="UP001140949"/>
    </source>
</evidence>
<dbReference type="EMBL" id="JANAVB010036818">
    <property type="protein sequence ID" value="KAJ6802925.1"/>
    <property type="molecule type" value="Genomic_DNA"/>
</dbReference>
<reference evidence="4" key="1">
    <citation type="journal article" date="2023" name="GigaByte">
        <title>Genome assembly of the bearded iris, Iris pallida Lam.</title>
        <authorList>
            <person name="Bruccoleri R.E."/>
            <person name="Oakeley E.J."/>
            <person name="Faust A.M.E."/>
            <person name="Altorfer M."/>
            <person name="Dessus-Babus S."/>
            <person name="Burckhardt D."/>
            <person name="Oertli M."/>
            <person name="Naumann U."/>
            <person name="Petersen F."/>
            <person name="Wong J."/>
        </authorList>
    </citation>
    <scope>NUCLEOTIDE SEQUENCE</scope>
    <source>
        <strain evidence="4">GSM-AAB239-AS_SAM_17_03QT</strain>
    </source>
</reference>
<reference evidence="4" key="2">
    <citation type="submission" date="2023-04" db="EMBL/GenBank/DDBJ databases">
        <authorList>
            <person name="Bruccoleri R.E."/>
            <person name="Oakeley E.J."/>
            <person name="Faust A.-M."/>
            <person name="Dessus-Babus S."/>
            <person name="Altorfer M."/>
            <person name="Burckhardt D."/>
            <person name="Oertli M."/>
            <person name="Naumann U."/>
            <person name="Petersen F."/>
            <person name="Wong J."/>
        </authorList>
    </citation>
    <scope>NUCLEOTIDE SEQUENCE</scope>
    <source>
        <strain evidence="4">GSM-AAB239-AS_SAM_17_03QT</strain>
        <tissue evidence="4">Leaf</tissue>
    </source>
</reference>
<dbReference type="InterPro" id="IPR011990">
    <property type="entry name" value="TPR-like_helical_dom_sf"/>
</dbReference>
<dbReference type="InterPro" id="IPR002885">
    <property type="entry name" value="PPR_rpt"/>
</dbReference>
<dbReference type="Gene3D" id="1.25.40.10">
    <property type="entry name" value="Tetratricopeptide repeat domain"/>
    <property type="match status" value="2"/>
</dbReference>
<protein>
    <submittedName>
        <fullName evidence="4">Pentatricopeptide repeat-containing protein-like</fullName>
    </submittedName>
</protein>
<evidence type="ECO:0000256" key="3">
    <source>
        <dbReference type="SAM" id="MobiDB-lite"/>
    </source>
</evidence>
<name>A0AAX6EFZ2_IRIPA</name>
<dbReference type="GO" id="GO:0003723">
    <property type="term" value="F:RNA binding"/>
    <property type="evidence" value="ECO:0007669"/>
    <property type="project" value="InterPro"/>
</dbReference>
<dbReference type="GO" id="GO:0009451">
    <property type="term" value="P:RNA modification"/>
    <property type="evidence" value="ECO:0007669"/>
    <property type="project" value="InterPro"/>
</dbReference>
<dbReference type="Pfam" id="PF01535">
    <property type="entry name" value="PPR"/>
    <property type="match status" value="1"/>
</dbReference>
<keyword evidence="5" id="KW-1185">Reference proteome</keyword>
<dbReference type="PANTHER" id="PTHR47926">
    <property type="entry name" value="PENTATRICOPEPTIDE REPEAT-CONTAINING PROTEIN"/>
    <property type="match status" value="1"/>
</dbReference>
<gene>
    <name evidence="4" type="ORF">M6B38_190250</name>
</gene>
<evidence type="ECO:0000256" key="2">
    <source>
        <dbReference type="PROSITE-ProRule" id="PRU00708"/>
    </source>
</evidence>
<feature type="repeat" description="PPR" evidence="2">
    <location>
        <begin position="353"/>
        <end position="387"/>
    </location>
</feature>
<dbReference type="InterPro" id="IPR046960">
    <property type="entry name" value="PPR_At4g14850-like_plant"/>
</dbReference>
<organism evidence="4 5">
    <name type="scientific">Iris pallida</name>
    <name type="common">Sweet iris</name>
    <dbReference type="NCBI Taxonomy" id="29817"/>
    <lineage>
        <taxon>Eukaryota</taxon>
        <taxon>Viridiplantae</taxon>
        <taxon>Streptophyta</taxon>
        <taxon>Embryophyta</taxon>
        <taxon>Tracheophyta</taxon>
        <taxon>Spermatophyta</taxon>
        <taxon>Magnoliopsida</taxon>
        <taxon>Liliopsida</taxon>
        <taxon>Asparagales</taxon>
        <taxon>Iridaceae</taxon>
        <taxon>Iridoideae</taxon>
        <taxon>Irideae</taxon>
        <taxon>Iris</taxon>
    </lineage>
</organism>
<comment type="caution">
    <text evidence="4">The sequence shown here is derived from an EMBL/GenBank/DDBJ whole genome shotgun (WGS) entry which is preliminary data.</text>
</comment>
<dbReference type="NCBIfam" id="TIGR00756">
    <property type="entry name" value="PPR"/>
    <property type="match status" value="1"/>
</dbReference>